<keyword evidence="2" id="KW-1185">Reference proteome</keyword>
<name>A0A0D0EAU2_9AGAM</name>
<dbReference type="EMBL" id="KN824828">
    <property type="protein sequence ID" value="KIL00685.1"/>
    <property type="molecule type" value="Genomic_DNA"/>
</dbReference>
<protein>
    <submittedName>
        <fullName evidence="1">Uncharacterized protein</fullName>
    </submittedName>
</protein>
<dbReference type="Proteomes" id="UP000054538">
    <property type="component" value="Unassembled WGS sequence"/>
</dbReference>
<gene>
    <name evidence="1" type="ORF">PAXRUDRAFT_129181</name>
</gene>
<evidence type="ECO:0000313" key="2">
    <source>
        <dbReference type="Proteomes" id="UP000054538"/>
    </source>
</evidence>
<dbReference type="AlphaFoldDB" id="A0A0D0EAU2"/>
<sequence length="133" mass="15145">MQRIPRRCGQTIISSILRTASISTSFERKGKGKVMYSHQKHTHTETRFIKTGRPEYYLLSPSTVLQDIKLIFAWTHQRIASMLQDYDGMLSFTTNAWTSPNHCAFLAFSVHLQYKGIPLSMPLDIAAVSISHT</sequence>
<reference evidence="2" key="2">
    <citation type="submission" date="2015-01" db="EMBL/GenBank/DDBJ databases">
        <title>Evolutionary Origins and Diversification of the Mycorrhizal Mutualists.</title>
        <authorList>
            <consortium name="DOE Joint Genome Institute"/>
            <consortium name="Mycorrhizal Genomics Consortium"/>
            <person name="Kohler A."/>
            <person name="Kuo A."/>
            <person name="Nagy L.G."/>
            <person name="Floudas D."/>
            <person name="Copeland A."/>
            <person name="Barry K.W."/>
            <person name="Cichocki N."/>
            <person name="Veneault-Fourrey C."/>
            <person name="LaButti K."/>
            <person name="Lindquist E.A."/>
            <person name="Lipzen A."/>
            <person name="Lundell T."/>
            <person name="Morin E."/>
            <person name="Murat C."/>
            <person name="Riley R."/>
            <person name="Ohm R."/>
            <person name="Sun H."/>
            <person name="Tunlid A."/>
            <person name="Henrissat B."/>
            <person name="Grigoriev I.V."/>
            <person name="Hibbett D.S."/>
            <person name="Martin F."/>
        </authorList>
    </citation>
    <scope>NUCLEOTIDE SEQUENCE [LARGE SCALE GENOMIC DNA]</scope>
    <source>
        <strain evidence="2">Ve08.2h10</strain>
    </source>
</reference>
<evidence type="ECO:0000313" key="1">
    <source>
        <dbReference type="EMBL" id="KIL00685.1"/>
    </source>
</evidence>
<organism evidence="1 2">
    <name type="scientific">Paxillus rubicundulus Ve08.2h10</name>
    <dbReference type="NCBI Taxonomy" id="930991"/>
    <lineage>
        <taxon>Eukaryota</taxon>
        <taxon>Fungi</taxon>
        <taxon>Dikarya</taxon>
        <taxon>Basidiomycota</taxon>
        <taxon>Agaricomycotina</taxon>
        <taxon>Agaricomycetes</taxon>
        <taxon>Agaricomycetidae</taxon>
        <taxon>Boletales</taxon>
        <taxon>Paxilineae</taxon>
        <taxon>Paxillaceae</taxon>
        <taxon>Paxillus</taxon>
    </lineage>
</organism>
<accession>A0A0D0EAU2</accession>
<reference evidence="1 2" key="1">
    <citation type="submission" date="2014-04" db="EMBL/GenBank/DDBJ databases">
        <authorList>
            <consortium name="DOE Joint Genome Institute"/>
            <person name="Kuo A."/>
            <person name="Kohler A."/>
            <person name="Jargeat P."/>
            <person name="Nagy L.G."/>
            <person name="Floudas D."/>
            <person name="Copeland A."/>
            <person name="Barry K.W."/>
            <person name="Cichocki N."/>
            <person name="Veneault-Fourrey C."/>
            <person name="LaButti K."/>
            <person name="Lindquist E.A."/>
            <person name="Lipzen A."/>
            <person name="Lundell T."/>
            <person name="Morin E."/>
            <person name="Murat C."/>
            <person name="Sun H."/>
            <person name="Tunlid A."/>
            <person name="Henrissat B."/>
            <person name="Grigoriev I.V."/>
            <person name="Hibbett D.S."/>
            <person name="Martin F."/>
            <person name="Nordberg H.P."/>
            <person name="Cantor M.N."/>
            <person name="Hua S.X."/>
        </authorList>
    </citation>
    <scope>NUCLEOTIDE SEQUENCE [LARGE SCALE GENOMIC DNA]</scope>
    <source>
        <strain evidence="1 2">Ve08.2h10</strain>
    </source>
</reference>
<dbReference type="OrthoDB" id="2677917at2759"/>
<dbReference type="InParanoid" id="A0A0D0EAU2"/>
<dbReference type="HOGENOM" id="CLU_087375_1_1_1"/>
<proteinExistence type="predicted"/>